<dbReference type="Proteomes" id="UP000887577">
    <property type="component" value="Unplaced"/>
</dbReference>
<feature type="compositionally biased region" description="Low complexity" evidence="1">
    <location>
        <begin position="91"/>
        <end position="106"/>
    </location>
</feature>
<protein>
    <submittedName>
        <fullName evidence="4">WW domain-containing protein</fullName>
    </submittedName>
</protein>
<dbReference type="PROSITE" id="PS50020">
    <property type="entry name" value="WW_DOMAIN_2"/>
    <property type="match status" value="1"/>
</dbReference>
<dbReference type="AlphaFoldDB" id="A0A914Z5K2"/>
<evidence type="ECO:0000313" key="4">
    <source>
        <dbReference type="WBParaSite" id="PSU_v2.g7624.t1"/>
    </source>
</evidence>
<dbReference type="WBParaSite" id="PSU_v2.g7624.t1">
    <property type="protein sequence ID" value="PSU_v2.g7624.t1"/>
    <property type="gene ID" value="PSU_v2.g7624"/>
</dbReference>
<evidence type="ECO:0000259" key="2">
    <source>
        <dbReference type="PROSITE" id="PS50020"/>
    </source>
</evidence>
<keyword evidence="3" id="KW-1185">Reference proteome</keyword>
<dbReference type="Pfam" id="PF00397">
    <property type="entry name" value="WW"/>
    <property type="match status" value="1"/>
</dbReference>
<accession>A0A914Z5K2</accession>
<evidence type="ECO:0000256" key="1">
    <source>
        <dbReference type="SAM" id="MobiDB-lite"/>
    </source>
</evidence>
<feature type="region of interest" description="Disordered" evidence="1">
    <location>
        <begin position="88"/>
        <end position="126"/>
    </location>
</feature>
<organism evidence="3 4">
    <name type="scientific">Panagrolaimus superbus</name>
    <dbReference type="NCBI Taxonomy" id="310955"/>
    <lineage>
        <taxon>Eukaryota</taxon>
        <taxon>Metazoa</taxon>
        <taxon>Ecdysozoa</taxon>
        <taxon>Nematoda</taxon>
        <taxon>Chromadorea</taxon>
        <taxon>Rhabditida</taxon>
        <taxon>Tylenchina</taxon>
        <taxon>Panagrolaimomorpha</taxon>
        <taxon>Panagrolaimoidea</taxon>
        <taxon>Panagrolaimidae</taxon>
        <taxon>Panagrolaimus</taxon>
    </lineage>
</organism>
<feature type="domain" description="WW" evidence="2">
    <location>
        <begin position="18"/>
        <end position="40"/>
    </location>
</feature>
<reference evidence="4" key="1">
    <citation type="submission" date="2022-11" db="UniProtKB">
        <authorList>
            <consortium name="WormBaseParasite"/>
        </authorList>
    </citation>
    <scope>IDENTIFICATION</scope>
</reference>
<dbReference type="InterPro" id="IPR001202">
    <property type="entry name" value="WW_dom"/>
</dbReference>
<dbReference type="InterPro" id="IPR036020">
    <property type="entry name" value="WW_dom_sf"/>
</dbReference>
<sequence length="286" mass="33272">MSYCTLFPSKKNHFFSETEDGDFYFVNRKTGQSSWEHPMDEHFRKMADHWRSNVTEPLPIPIPSSMNNNNNNKIKPKRIIKIPAPLNIVKPSSSPTSPECPELLSSGSEKEKVYSSDSGTFDTDEENEMRDTVILEHDDDNNDNDKKDYFYLSPRRDSIEEKEEEFNDGSKRVTFSKNLVKVYEFDATNMHWIRSNLFRKDGSDPQPIREYLDGENGITDKITAGQRPSTPRMIPTERYERLRQVQKRADAVINRNWREFCNAVTESYARAYQLASTVPSRPSMTF</sequence>
<proteinExistence type="predicted"/>
<dbReference type="CDD" id="cd00201">
    <property type="entry name" value="WW"/>
    <property type="match status" value="1"/>
</dbReference>
<evidence type="ECO:0000313" key="3">
    <source>
        <dbReference type="Proteomes" id="UP000887577"/>
    </source>
</evidence>
<dbReference type="SUPFAM" id="SSF51045">
    <property type="entry name" value="WW domain"/>
    <property type="match status" value="1"/>
</dbReference>
<name>A0A914Z5K2_9BILA</name>
<dbReference type="Gene3D" id="3.30.1470.10">
    <property type="entry name" value="Photosystem I PsaD, reaction center subunit II"/>
    <property type="match status" value="1"/>
</dbReference>